<dbReference type="Gene3D" id="1.20.120.350">
    <property type="entry name" value="Voltage-gated potassium channels. Chain C"/>
    <property type="match status" value="1"/>
</dbReference>
<feature type="transmembrane region" description="Helical" evidence="6">
    <location>
        <begin position="40"/>
        <end position="60"/>
    </location>
</feature>
<dbReference type="InterPro" id="IPR027359">
    <property type="entry name" value="Volt_channel_dom_sf"/>
</dbReference>
<feature type="region of interest" description="Disordered" evidence="5">
    <location>
        <begin position="1"/>
        <end position="21"/>
    </location>
</feature>
<protein>
    <submittedName>
        <fullName evidence="7">Uncharacterized protein</fullName>
    </submittedName>
</protein>
<dbReference type="GO" id="GO:0005245">
    <property type="term" value="F:voltage-gated calcium channel activity"/>
    <property type="evidence" value="ECO:0007669"/>
    <property type="project" value="TreeGrafter"/>
</dbReference>
<organism evidence="7 8">
    <name type="scientific">Owenia fusiformis</name>
    <name type="common">Polychaete worm</name>
    <dbReference type="NCBI Taxonomy" id="6347"/>
    <lineage>
        <taxon>Eukaryota</taxon>
        <taxon>Metazoa</taxon>
        <taxon>Spiralia</taxon>
        <taxon>Lophotrochozoa</taxon>
        <taxon>Annelida</taxon>
        <taxon>Polychaeta</taxon>
        <taxon>Sedentaria</taxon>
        <taxon>Canalipalpata</taxon>
        <taxon>Sabellida</taxon>
        <taxon>Oweniida</taxon>
        <taxon>Oweniidae</taxon>
        <taxon>Owenia</taxon>
    </lineage>
</organism>
<dbReference type="AlphaFoldDB" id="A0A8J1TWL9"/>
<reference evidence="7" key="1">
    <citation type="submission" date="2022-03" db="EMBL/GenBank/DDBJ databases">
        <authorList>
            <person name="Martin C."/>
        </authorList>
    </citation>
    <scope>NUCLEOTIDE SEQUENCE</scope>
</reference>
<dbReference type="InterPro" id="IPR005821">
    <property type="entry name" value="Ion_trans_dom"/>
</dbReference>
<accession>A0A8J1TWL9</accession>
<dbReference type="GO" id="GO:0030317">
    <property type="term" value="P:flagellated sperm motility"/>
    <property type="evidence" value="ECO:0007669"/>
    <property type="project" value="TreeGrafter"/>
</dbReference>
<dbReference type="SUPFAM" id="SSF81324">
    <property type="entry name" value="Voltage-gated potassium channels"/>
    <property type="match status" value="1"/>
</dbReference>
<dbReference type="EMBL" id="CAIIXF020000010">
    <property type="protein sequence ID" value="CAH1796922.1"/>
    <property type="molecule type" value="Genomic_DNA"/>
</dbReference>
<dbReference type="OrthoDB" id="416585at2759"/>
<keyword evidence="8" id="KW-1185">Reference proteome</keyword>
<comment type="subcellular location">
    <subcellularLocation>
        <location evidence="1">Membrane</location>
        <topology evidence="1">Multi-pass membrane protein</topology>
    </subcellularLocation>
</comment>
<evidence type="ECO:0000256" key="1">
    <source>
        <dbReference type="ARBA" id="ARBA00004141"/>
    </source>
</evidence>
<dbReference type="GO" id="GO:0036128">
    <property type="term" value="C:CatSper complex"/>
    <property type="evidence" value="ECO:0007669"/>
    <property type="project" value="TreeGrafter"/>
</dbReference>
<keyword evidence="2 6" id="KW-0812">Transmembrane</keyword>
<sequence>MISTENDPAVEGDDKQQSSHDVRFDDNFHNYVTKITESTAFNAAIMTTIFCNALLMALETDMTMKQSYHNEFFVLEEIFLSIYTIEFIMKVYAEPKGYWRSGYNLFDFLVLSISFLQDFLALFDADRSGLDSLRVLRALRTFRTLRSVSFIKGLQVLVTALIDTIRKSVVNIVMLLLLMMFLFGIMGYYLFGYREDGDKEHFGHLGAAMLTLFTFVTVDGWTDLQDELDRRNMVGSRVYTISFIIVGHFIFTNVFIAVIIMNISEATENYKRDQIADREATVRHKKEFMMQRQHNEVKQMIEQQKKGDFSNFHDMVGEFQHTLRHNDCVMMTDLCTNLVWIETFVTSLEHMDNTTYRIQQLNFELSDMLTLHMENRLRQRYGFGEVNQRQQRPV</sequence>
<comment type="caution">
    <text evidence="7">The sequence shown here is derived from an EMBL/GenBank/DDBJ whole genome shotgun (WGS) entry which is preliminary data.</text>
</comment>
<gene>
    <name evidence="7" type="ORF">OFUS_LOCUS21281</name>
</gene>
<evidence type="ECO:0000313" key="7">
    <source>
        <dbReference type="EMBL" id="CAH1796922.1"/>
    </source>
</evidence>
<proteinExistence type="predicted"/>
<evidence type="ECO:0000256" key="2">
    <source>
        <dbReference type="ARBA" id="ARBA00022692"/>
    </source>
</evidence>
<evidence type="ECO:0000256" key="6">
    <source>
        <dbReference type="SAM" id="Phobius"/>
    </source>
</evidence>
<evidence type="ECO:0000256" key="3">
    <source>
        <dbReference type="ARBA" id="ARBA00022989"/>
    </source>
</evidence>
<feature type="transmembrane region" description="Helical" evidence="6">
    <location>
        <begin position="168"/>
        <end position="190"/>
    </location>
</feature>
<dbReference type="GO" id="GO:0001669">
    <property type="term" value="C:acrosomal vesicle"/>
    <property type="evidence" value="ECO:0007669"/>
    <property type="project" value="TreeGrafter"/>
</dbReference>
<feature type="compositionally biased region" description="Basic and acidic residues" evidence="5">
    <location>
        <begin position="12"/>
        <end position="21"/>
    </location>
</feature>
<evidence type="ECO:0000313" key="8">
    <source>
        <dbReference type="Proteomes" id="UP000749559"/>
    </source>
</evidence>
<keyword evidence="4 6" id="KW-0472">Membrane</keyword>
<evidence type="ECO:0000256" key="4">
    <source>
        <dbReference type="ARBA" id="ARBA00023136"/>
    </source>
</evidence>
<evidence type="ECO:0000256" key="5">
    <source>
        <dbReference type="SAM" id="MobiDB-lite"/>
    </source>
</evidence>
<dbReference type="GO" id="GO:0006814">
    <property type="term" value="P:sodium ion transport"/>
    <property type="evidence" value="ECO:0007669"/>
    <property type="project" value="TreeGrafter"/>
</dbReference>
<feature type="transmembrane region" description="Helical" evidence="6">
    <location>
        <begin position="202"/>
        <end position="221"/>
    </location>
</feature>
<dbReference type="Pfam" id="PF00520">
    <property type="entry name" value="Ion_trans"/>
    <property type="match status" value="1"/>
</dbReference>
<dbReference type="PANTHER" id="PTHR47131">
    <property type="entry name" value="CATION CHANNEL SPERM-ASSOCIATED PROTEIN 3"/>
    <property type="match status" value="1"/>
</dbReference>
<keyword evidence="3 6" id="KW-1133">Transmembrane helix</keyword>
<feature type="transmembrane region" description="Helical" evidence="6">
    <location>
        <begin position="241"/>
        <end position="263"/>
    </location>
</feature>
<dbReference type="GO" id="GO:0048240">
    <property type="term" value="P:sperm capacitation"/>
    <property type="evidence" value="ECO:0007669"/>
    <property type="project" value="TreeGrafter"/>
</dbReference>
<dbReference type="Gene3D" id="1.10.287.70">
    <property type="match status" value="1"/>
</dbReference>
<dbReference type="Proteomes" id="UP000749559">
    <property type="component" value="Unassembled WGS sequence"/>
</dbReference>
<dbReference type="PANTHER" id="PTHR47131:SF1">
    <property type="entry name" value="CATION CHANNEL SPERM-ASSOCIATED PROTEIN 3"/>
    <property type="match status" value="1"/>
</dbReference>
<name>A0A8J1TWL9_OWEFU</name>